<proteinExistence type="predicted"/>
<evidence type="ECO:0000256" key="1">
    <source>
        <dbReference type="SAM" id="MobiDB-lite"/>
    </source>
</evidence>
<gene>
    <name evidence="2" type="ORF">GH714_036703</name>
</gene>
<reference evidence="2 3" key="1">
    <citation type="journal article" date="2020" name="Mol. Plant">
        <title>The Chromosome-Based Rubber Tree Genome Provides New Insights into Spurge Genome Evolution and Rubber Biosynthesis.</title>
        <authorList>
            <person name="Liu J."/>
            <person name="Shi C."/>
            <person name="Shi C.C."/>
            <person name="Li W."/>
            <person name="Zhang Q.J."/>
            <person name="Zhang Y."/>
            <person name="Li K."/>
            <person name="Lu H.F."/>
            <person name="Shi C."/>
            <person name="Zhu S.T."/>
            <person name="Xiao Z.Y."/>
            <person name="Nan H."/>
            <person name="Yue Y."/>
            <person name="Zhu X.G."/>
            <person name="Wu Y."/>
            <person name="Hong X.N."/>
            <person name="Fan G.Y."/>
            <person name="Tong Y."/>
            <person name="Zhang D."/>
            <person name="Mao C.L."/>
            <person name="Liu Y.L."/>
            <person name="Hao S.J."/>
            <person name="Liu W.Q."/>
            <person name="Lv M.Q."/>
            <person name="Zhang H.B."/>
            <person name="Liu Y."/>
            <person name="Hu-Tang G.R."/>
            <person name="Wang J.P."/>
            <person name="Wang J.H."/>
            <person name="Sun Y.H."/>
            <person name="Ni S.B."/>
            <person name="Chen W.B."/>
            <person name="Zhang X.C."/>
            <person name="Jiao Y.N."/>
            <person name="Eichler E.E."/>
            <person name="Li G.H."/>
            <person name="Liu X."/>
            <person name="Gao L.Z."/>
        </authorList>
    </citation>
    <scope>NUCLEOTIDE SEQUENCE [LARGE SCALE GENOMIC DNA]</scope>
    <source>
        <strain evidence="3">cv. GT1</strain>
        <tissue evidence="2">Leaf</tissue>
    </source>
</reference>
<sequence>MLKALSSATPVDSTAQGPTKARATTPVRSVSVPPQFPAAHSNTSPTIHHLPLLPMLTTNQQIWIPYIQTSGNLIPVVVSSSRSQPAHQMGNYYGADVPILVGSHQYVHQPPRSNKISDNNLMGLVMKGVVDGVAEQAGQILLGTILGDFHSTDDQ</sequence>
<comment type="caution">
    <text evidence="2">The sequence shown here is derived from an EMBL/GenBank/DDBJ whole genome shotgun (WGS) entry which is preliminary data.</text>
</comment>
<name>A0A6A6KMI4_HEVBR</name>
<dbReference type="AlphaFoldDB" id="A0A6A6KMI4"/>
<feature type="compositionally biased region" description="Polar residues" evidence="1">
    <location>
        <begin position="1"/>
        <end position="17"/>
    </location>
</feature>
<feature type="region of interest" description="Disordered" evidence="1">
    <location>
        <begin position="1"/>
        <end position="29"/>
    </location>
</feature>
<accession>A0A6A6KMI4</accession>
<organism evidence="2 3">
    <name type="scientific">Hevea brasiliensis</name>
    <name type="common">Para rubber tree</name>
    <name type="synonym">Siphonia brasiliensis</name>
    <dbReference type="NCBI Taxonomy" id="3981"/>
    <lineage>
        <taxon>Eukaryota</taxon>
        <taxon>Viridiplantae</taxon>
        <taxon>Streptophyta</taxon>
        <taxon>Embryophyta</taxon>
        <taxon>Tracheophyta</taxon>
        <taxon>Spermatophyta</taxon>
        <taxon>Magnoliopsida</taxon>
        <taxon>eudicotyledons</taxon>
        <taxon>Gunneridae</taxon>
        <taxon>Pentapetalae</taxon>
        <taxon>rosids</taxon>
        <taxon>fabids</taxon>
        <taxon>Malpighiales</taxon>
        <taxon>Euphorbiaceae</taxon>
        <taxon>Crotonoideae</taxon>
        <taxon>Micrandreae</taxon>
        <taxon>Hevea</taxon>
    </lineage>
</organism>
<keyword evidence="3" id="KW-1185">Reference proteome</keyword>
<dbReference type="Proteomes" id="UP000467840">
    <property type="component" value="Chromosome 8"/>
</dbReference>
<protein>
    <submittedName>
        <fullName evidence="2">Uncharacterized protein</fullName>
    </submittedName>
</protein>
<dbReference type="EMBL" id="JAAGAX010000016">
    <property type="protein sequence ID" value="KAF2289505.1"/>
    <property type="molecule type" value="Genomic_DNA"/>
</dbReference>
<evidence type="ECO:0000313" key="2">
    <source>
        <dbReference type="EMBL" id="KAF2289505.1"/>
    </source>
</evidence>
<evidence type="ECO:0000313" key="3">
    <source>
        <dbReference type="Proteomes" id="UP000467840"/>
    </source>
</evidence>